<feature type="non-terminal residue" evidence="8">
    <location>
        <position position="1"/>
    </location>
</feature>
<dbReference type="GO" id="GO:0051123">
    <property type="term" value="P:RNA polymerase II preinitiation complex assembly"/>
    <property type="evidence" value="ECO:0007669"/>
    <property type="project" value="InterPro"/>
</dbReference>
<gene>
    <name evidence="8" type="ORF">CANARDRAFT_184023</name>
</gene>
<dbReference type="InterPro" id="IPR045127">
    <property type="entry name" value="TAF11-like"/>
</dbReference>
<evidence type="ECO:0000259" key="7">
    <source>
        <dbReference type="Pfam" id="PF04719"/>
    </source>
</evidence>
<comment type="similarity">
    <text evidence="2">Belongs to the TAF11 family.</text>
</comment>
<organism evidence="8 9">
    <name type="scientific">[Candida] arabinofermentans NRRL YB-2248</name>
    <dbReference type="NCBI Taxonomy" id="983967"/>
    <lineage>
        <taxon>Eukaryota</taxon>
        <taxon>Fungi</taxon>
        <taxon>Dikarya</taxon>
        <taxon>Ascomycota</taxon>
        <taxon>Saccharomycotina</taxon>
        <taxon>Pichiomycetes</taxon>
        <taxon>Pichiales</taxon>
        <taxon>Pichiaceae</taxon>
        <taxon>Ogataea</taxon>
        <taxon>Ogataea/Candida clade</taxon>
    </lineage>
</organism>
<evidence type="ECO:0000256" key="4">
    <source>
        <dbReference type="ARBA" id="ARBA00023163"/>
    </source>
</evidence>
<keyword evidence="4" id="KW-0804">Transcription</keyword>
<dbReference type="PANTHER" id="PTHR13218">
    <property type="entry name" value="TRANSCRIPTION INITIATION FACTOR TFIID SUBUNIT 11-RELATED"/>
    <property type="match status" value="1"/>
</dbReference>
<evidence type="ECO:0000313" key="8">
    <source>
        <dbReference type="EMBL" id="ODV84389.1"/>
    </source>
</evidence>
<evidence type="ECO:0000256" key="6">
    <source>
        <dbReference type="SAM" id="MobiDB-lite"/>
    </source>
</evidence>
<dbReference type="STRING" id="983967.A0A1E4SY12"/>
<name>A0A1E4SY12_9ASCO</name>
<dbReference type="CDD" id="cd08048">
    <property type="entry name" value="HFD_TAF11"/>
    <property type="match status" value="1"/>
</dbReference>
<sequence length="258" mass="29739">QPVNADGVPVDIARALNYLSEPIEEHEAIDLSERLLHAKQEEDEGVQQESDFEGEDFGDLLDLFDIDPDETSLDMNINERQNLLVESLDPEQLNRYEFFRRTNLNANGIKRLVNNSIGQTIGNDFAKLIAGVGKVFVGEIVERAKDVQRKQNEAKVIEQLEYKRKLRLYEKEVQAFQRESKRRKAENEPPLEGVVIEKPTPPAVNTTYNSYKITIPDSTTQLSPDHIREAWRLYQEENNNVIQGRWRKQGGGDGWMFR</sequence>
<keyword evidence="9" id="KW-1185">Reference proteome</keyword>
<dbReference type="EMBL" id="KV453857">
    <property type="protein sequence ID" value="ODV84389.1"/>
    <property type="molecule type" value="Genomic_DNA"/>
</dbReference>
<dbReference type="Pfam" id="PF04719">
    <property type="entry name" value="TAFII28"/>
    <property type="match status" value="1"/>
</dbReference>
<evidence type="ECO:0000256" key="1">
    <source>
        <dbReference type="ARBA" id="ARBA00004123"/>
    </source>
</evidence>
<dbReference type="PANTHER" id="PTHR13218:SF8">
    <property type="entry name" value="TRANSCRIPTION INITIATION FACTOR TFIID SUBUNIT 11"/>
    <property type="match status" value="1"/>
</dbReference>
<dbReference type="AlphaFoldDB" id="A0A1E4SY12"/>
<dbReference type="InterPro" id="IPR006809">
    <property type="entry name" value="TAFII28_dom"/>
</dbReference>
<evidence type="ECO:0000256" key="3">
    <source>
        <dbReference type="ARBA" id="ARBA00023015"/>
    </source>
</evidence>
<keyword evidence="5" id="KW-0539">Nucleus</keyword>
<dbReference type="GO" id="GO:0005669">
    <property type="term" value="C:transcription factor TFIID complex"/>
    <property type="evidence" value="ECO:0007669"/>
    <property type="project" value="InterPro"/>
</dbReference>
<evidence type="ECO:0000256" key="5">
    <source>
        <dbReference type="ARBA" id="ARBA00023242"/>
    </source>
</evidence>
<accession>A0A1E4SY12</accession>
<feature type="non-terminal residue" evidence="8">
    <location>
        <position position="258"/>
    </location>
</feature>
<feature type="region of interest" description="Disordered" evidence="6">
    <location>
        <begin position="178"/>
        <end position="199"/>
    </location>
</feature>
<dbReference type="OrthoDB" id="28335at2759"/>
<dbReference type="Proteomes" id="UP000094801">
    <property type="component" value="Unassembled WGS sequence"/>
</dbReference>
<dbReference type="InterPro" id="IPR009072">
    <property type="entry name" value="Histone-fold"/>
</dbReference>
<comment type="subcellular location">
    <subcellularLocation>
        <location evidence="1">Nucleus</location>
    </subcellularLocation>
</comment>
<dbReference type="GO" id="GO:0046982">
    <property type="term" value="F:protein heterodimerization activity"/>
    <property type="evidence" value="ECO:0007669"/>
    <property type="project" value="InterPro"/>
</dbReference>
<evidence type="ECO:0000313" key="9">
    <source>
        <dbReference type="Proteomes" id="UP000094801"/>
    </source>
</evidence>
<dbReference type="SUPFAM" id="SSF47113">
    <property type="entry name" value="Histone-fold"/>
    <property type="match status" value="1"/>
</dbReference>
<feature type="domain" description="TAFII28-like protein" evidence="7">
    <location>
        <begin position="83"/>
        <end position="161"/>
    </location>
</feature>
<protein>
    <recommendedName>
        <fullName evidence="7">TAFII28-like protein domain-containing protein</fullName>
    </recommendedName>
</protein>
<evidence type="ECO:0000256" key="2">
    <source>
        <dbReference type="ARBA" id="ARBA00009788"/>
    </source>
</evidence>
<proteinExistence type="inferred from homology"/>
<dbReference type="GO" id="GO:0016251">
    <property type="term" value="F:RNA polymerase II general transcription initiation factor activity"/>
    <property type="evidence" value="ECO:0007669"/>
    <property type="project" value="TreeGrafter"/>
</dbReference>
<reference evidence="9" key="1">
    <citation type="submission" date="2016-04" db="EMBL/GenBank/DDBJ databases">
        <title>Comparative genomics of biotechnologically important yeasts.</title>
        <authorList>
            <consortium name="DOE Joint Genome Institute"/>
            <person name="Riley R."/>
            <person name="Haridas S."/>
            <person name="Wolfe K.H."/>
            <person name="Lopes M.R."/>
            <person name="Hittinger C.T."/>
            <person name="Goker M."/>
            <person name="Salamov A."/>
            <person name="Wisecaver J."/>
            <person name="Long T.M."/>
            <person name="Aerts A.L."/>
            <person name="Barry K."/>
            <person name="Choi C."/>
            <person name="Clum A."/>
            <person name="Coughlan A.Y."/>
            <person name="Deshpande S."/>
            <person name="Douglass A.P."/>
            <person name="Hanson S.J."/>
            <person name="Klenk H.-P."/>
            <person name="Labutti K."/>
            <person name="Lapidus A."/>
            <person name="Lindquist E."/>
            <person name="Lipzen A."/>
            <person name="Meier-Kolthoff J.P."/>
            <person name="Ohm R.A."/>
            <person name="Otillar R.P."/>
            <person name="Pangilinan J."/>
            <person name="Peng Y."/>
            <person name="Rokas A."/>
            <person name="Rosa C.A."/>
            <person name="Scheuner C."/>
            <person name="Sibirny A.A."/>
            <person name="Slot J.C."/>
            <person name="Stielow J.B."/>
            <person name="Sun H."/>
            <person name="Kurtzman C.P."/>
            <person name="Blackwell M."/>
            <person name="Grigoriev I.V."/>
            <person name="Jeffries T.W."/>
        </authorList>
    </citation>
    <scope>NUCLEOTIDE SEQUENCE [LARGE SCALE GENOMIC DNA]</scope>
    <source>
        <strain evidence="9">NRRL YB-2248</strain>
    </source>
</reference>
<dbReference type="Gene3D" id="1.10.20.10">
    <property type="entry name" value="Histone, subunit A"/>
    <property type="match status" value="1"/>
</dbReference>
<keyword evidence="3" id="KW-0805">Transcription regulation</keyword>